<organism evidence="3">
    <name type="scientific">Melampsora larici-populina (strain 98AG31 / pathotype 3-4-7)</name>
    <name type="common">Poplar leaf rust fungus</name>
    <dbReference type="NCBI Taxonomy" id="747676"/>
    <lineage>
        <taxon>Eukaryota</taxon>
        <taxon>Fungi</taxon>
        <taxon>Dikarya</taxon>
        <taxon>Basidiomycota</taxon>
        <taxon>Pucciniomycotina</taxon>
        <taxon>Pucciniomycetes</taxon>
        <taxon>Pucciniales</taxon>
        <taxon>Melampsoraceae</taxon>
        <taxon>Melampsora</taxon>
    </lineage>
</organism>
<proteinExistence type="predicted"/>
<accession>F4S5F9</accession>
<dbReference type="KEGG" id="mlr:MELLADRAFT_93841"/>
<evidence type="ECO:0000313" key="3">
    <source>
        <dbReference type="Proteomes" id="UP000001072"/>
    </source>
</evidence>
<dbReference type="OrthoDB" id="3342934at2759"/>
<evidence type="ECO:0000313" key="2">
    <source>
        <dbReference type="EMBL" id="EGG00169.1"/>
    </source>
</evidence>
<evidence type="ECO:0000256" key="1">
    <source>
        <dbReference type="SAM" id="SignalP"/>
    </source>
</evidence>
<dbReference type="VEuPathDB" id="FungiDB:MELLADRAFT_93841"/>
<reference evidence="3" key="1">
    <citation type="journal article" date="2011" name="Proc. Natl. Acad. Sci. U.S.A.">
        <title>Obligate biotrophy features unraveled by the genomic analysis of rust fungi.</title>
        <authorList>
            <person name="Duplessis S."/>
            <person name="Cuomo C.A."/>
            <person name="Lin Y.-C."/>
            <person name="Aerts A."/>
            <person name="Tisserant E."/>
            <person name="Veneault-Fourrey C."/>
            <person name="Joly D.L."/>
            <person name="Hacquard S."/>
            <person name="Amselem J."/>
            <person name="Cantarel B.L."/>
            <person name="Chiu R."/>
            <person name="Coutinho P.M."/>
            <person name="Feau N."/>
            <person name="Field M."/>
            <person name="Frey P."/>
            <person name="Gelhaye E."/>
            <person name="Goldberg J."/>
            <person name="Grabherr M.G."/>
            <person name="Kodira C.D."/>
            <person name="Kohler A."/>
            <person name="Kuees U."/>
            <person name="Lindquist E.A."/>
            <person name="Lucas S.M."/>
            <person name="Mago R."/>
            <person name="Mauceli E."/>
            <person name="Morin E."/>
            <person name="Murat C."/>
            <person name="Pangilinan J.L."/>
            <person name="Park R."/>
            <person name="Pearson M."/>
            <person name="Quesneville H."/>
            <person name="Rouhier N."/>
            <person name="Sakthikumar S."/>
            <person name="Salamov A.A."/>
            <person name="Schmutz J."/>
            <person name="Selles B."/>
            <person name="Shapiro H."/>
            <person name="Tanguay P."/>
            <person name="Tuskan G.A."/>
            <person name="Henrissat B."/>
            <person name="Van de Peer Y."/>
            <person name="Rouze P."/>
            <person name="Ellis J.G."/>
            <person name="Dodds P.N."/>
            <person name="Schein J.E."/>
            <person name="Zhong S."/>
            <person name="Hamelin R.C."/>
            <person name="Grigoriev I.V."/>
            <person name="Szabo L.J."/>
            <person name="Martin F."/>
        </authorList>
    </citation>
    <scope>NUCLEOTIDE SEQUENCE [LARGE SCALE GENOMIC DNA]</scope>
    <source>
        <strain evidence="3">98AG31 / pathotype 3-4-7</strain>
    </source>
</reference>
<dbReference type="InParanoid" id="F4S5F9"/>
<dbReference type="HOGENOM" id="CLU_118873_1_0_1"/>
<dbReference type="EMBL" id="GL883150">
    <property type="protein sequence ID" value="EGG00169.1"/>
    <property type="molecule type" value="Genomic_DNA"/>
</dbReference>
<keyword evidence="3" id="KW-1185">Reference proteome</keyword>
<name>F4S5F9_MELLP</name>
<protein>
    <submittedName>
        <fullName evidence="2">Secreted protein</fullName>
    </submittedName>
</protein>
<gene>
    <name evidence="2" type="ORF">MELLADRAFT_93841</name>
</gene>
<sequence>MISSRIFTLLAAIFFTTVSASTHGITLVNNCGSATTMQLPGRGNYGAGTFSFDGDVRGGIAQACGDINGVGCNSIEFTLVDDVTSADITLISPHQFDHPARFTITGPSGSQSASCQSSDCGPNNAFYKSDDYTAQRQVTGAGSSISMQFC</sequence>
<keyword evidence="1" id="KW-0732">Signal</keyword>
<dbReference type="Proteomes" id="UP000001072">
    <property type="component" value="Unassembled WGS sequence"/>
</dbReference>
<dbReference type="GeneID" id="18936703"/>
<dbReference type="AlphaFoldDB" id="F4S5F9"/>
<feature type="signal peptide" evidence="1">
    <location>
        <begin position="1"/>
        <end position="20"/>
    </location>
</feature>
<feature type="chain" id="PRO_5003315831" evidence="1">
    <location>
        <begin position="21"/>
        <end position="150"/>
    </location>
</feature>
<dbReference type="RefSeq" id="XP_007416572.1">
    <property type="nucleotide sequence ID" value="XM_007416510.1"/>
</dbReference>
<dbReference type="eggNOG" id="ENOG502SPZC">
    <property type="taxonomic scope" value="Eukaryota"/>
</dbReference>